<feature type="transmembrane region" description="Helical" evidence="1">
    <location>
        <begin position="83"/>
        <end position="101"/>
    </location>
</feature>
<keyword evidence="3" id="KW-0808">Transferase</keyword>
<accession>A0ABY4ED37</accession>
<organism evidence="3 4">
    <name type="scientific">Vitreoscilla stercoraria</name>
    <dbReference type="NCBI Taxonomy" id="61"/>
    <lineage>
        <taxon>Bacteria</taxon>
        <taxon>Pseudomonadati</taxon>
        <taxon>Pseudomonadota</taxon>
        <taxon>Betaproteobacteria</taxon>
        <taxon>Neisseriales</taxon>
        <taxon>Neisseriaceae</taxon>
        <taxon>Vitreoscilla</taxon>
    </lineage>
</organism>
<keyword evidence="1" id="KW-0472">Membrane</keyword>
<feature type="transmembrane region" description="Helical" evidence="1">
    <location>
        <begin position="21"/>
        <end position="39"/>
    </location>
</feature>
<sequence>MGIIRQPAVLFAVPDFRNLGVILRIFFSVSILVLLTPLLRSDFQRYYFENVLSSSSWIAPFVIITVTSLVLCNRWLMANRYGVFLTWGVSLLSFMFCAKIFEFPRQYWLVDMLLVSIYMWGLMHYQGLLEKSLSPALSEAKLAALTARIRPHFLFNSLNAAIALVRSRPTDAEMVLENLADLFRAQLKDANQSSTLGREIELAQGYLDIETIRMGAERLKSKWTVDAPEHAEVPHLLLQPLLENAVYHGIETSHRPGEIVVNIRMQKDWIYIRIDNPIPENPIPHKRKGNQMAMGNLAERLHLMYDADAVLKTGKQGNLFRVDIRLPYRKALPRYKPHE</sequence>
<dbReference type="InterPro" id="IPR036890">
    <property type="entry name" value="HATPase_C_sf"/>
</dbReference>
<name>A0ABY4ED37_VITST</name>
<reference evidence="3" key="1">
    <citation type="submission" date="2021-12" db="EMBL/GenBank/DDBJ databases">
        <authorList>
            <person name="Veyrier F.J."/>
        </authorList>
    </citation>
    <scope>NUCLEOTIDE SEQUENCE</scope>
    <source>
        <strain evidence="3">SAG 1488-6</strain>
    </source>
</reference>
<dbReference type="GO" id="GO:0016301">
    <property type="term" value="F:kinase activity"/>
    <property type="evidence" value="ECO:0007669"/>
    <property type="project" value="UniProtKB-KW"/>
</dbReference>
<feature type="domain" description="Signal transduction histidine kinase internal region" evidence="2">
    <location>
        <begin position="140"/>
        <end position="216"/>
    </location>
</feature>
<evidence type="ECO:0000256" key="1">
    <source>
        <dbReference type="SAM" id="Phobius"/>
    </source>
</evidence>
<dbReference type="InterPro" id="IPR010559">
    <property type="entry name" value="Sig_transdc_His_kin_internal"/>
</dbReference>
<keyword evidence="1" id="KW-1133">Transmembrane helix</keyword>
<keyword evidence="1" id="KW-0812">Transmembrane</keyword>
<dbReference type="EMBL" id="CP091512">
    <property type="protein sequence ID" value="UOO93631.1"/>
    <property type="molecule type" value="Genomic_DNA"/>
</dbReference>
<evidence type="ECO:0000259" key="2">
    <source>
        <dbReference type="Pfam" id="PF06580"/>
    </source>
</evidence>
<dbReference type="PANTHER" id="PTHR34220">
    <property type="entry name" value="SENSOR HISTIDINE KINASE YPDA"/>
    <property type="match status" value="1"/>
</dbReference>
<protein>
    <submittedName>
        <fullName evidence="3">Histidine kinase</fullName>
    </submittedName>
</protein>
<dbReference type="SUPFAM" id="SSF55874">
    <property type="entry name" value="ATPase domain of HSP90 chaperone/DNA topoisomerase II/histidine kinase"/>
    <property type="match status" value="1"/>
</dbReference>
<gene>
    <name evidence="3" type="ORF">LVJ81_06295</name>
</gene>
<dbReference type="RefSeq" id="WP_026353468.1">
    <property type="nucleotide sequence ID" value="NZ_CP091512.1"/>
</dbReference>
<reference evidence="3" key="2">
    <citation type="journal article" date="2022" name="Res Sq">
        <title>Evolution of multicellular longitudinally dividing oral cavity symbionts (Neisseriaceae).</title>
        <authorList>
            <person name="Nyongesa S."/>
            <person name="Weber P."/>
            <person name="Bernet E."/>
            <person name="Pullido F."/>
            <person name="Nieckarz M."/>
            <person name="Delaby M."/>
            <person name="Nieves C."/>
            <person name="Viehboeck T."/>
            <person name="Krause N."/>
            <person name="Rivera-Millot A."/>
            <person name="Nakamura A."/>
            <person name="Vischer N."/>
            <person name="VanNieuwenhze M."/>
            <person name="Brun Y."/>
            <person name="Cava F."/>
            <person name="Bulgheresi S."/>
            <person name="Veyrier F."/>
        </authorList>
    </citation>
    <scope>NUCLEOTIDE SEQUENCE</scope>
    <source>
        <strain evidence="3">SAG 1488-6</strain>
    </source>
</reference>
<proteinExistence type="predicted"/>
<evidence type="ECO:0000313" key="4">
    <source>
        <dbReference type="Proteomes" id="UP000832034"/>
    </source>
</evidence>
<dbReference type="Pfam" id="PF06580">
    <property type="entry name" value="His_kinase"/>
    <property type="match status" value="1"/>
</dbReference>
<dbReference type="InterPro" id="IPR050640">
    <property type="entry name" value="Bact_2-comp_sensor_kinase"/>
</dbReference>
<keyword evidence="4" id="KW-1185">Reference proteome</keyword>
<dbReference type="PANTHER" id="PTHR34220:SF7">
    <property type="entry name" value="SENSOR HISTIDINE KINASE YPDA"/>
    <property type="match status" value="1"/>
</dbReference>
<keyword evidence="3" id="KW-0418">Kinase</keyword>
<dbReference type="Proteomes" id="UP000832034">
    <property type="component" value="Chromosome"/>
</dbReference>
<evidence type="ECO:0000313" key="3">
    <source>
        <dbReference type="EMBL" id="UOO93631.1"/>
    </source>
</evidence>
<feature type="transmembrane region" description="Helical" evidence="1">
    <location>
        <begin position="51"/>
        <end position="71"/>
    </location>
</feature>
<dbReference type="Gene3D" id="3.30.565.10">
    <property type="entry name" value="Histidine kinase-like ATPase, C-terminal domain"/>
    <property type="match status" value="1"/>
</dbReference>